<organism evidence="1 2">
    <name type="scientific">Pistacia atlantica</name>
    <dbReference type="NCBI Taxonomy" id="434234"/>
    <lineage>
        <taxon>Eukaryota</taxon>
        <taxon>Viridiplantae</taxon>
        <taxon>Streptophyta</taxon>
        <taxon>Embryophyta</taxon>
        <taxon>Tracheophyta</taxon>
        <taxon>Spermatophyta</taxon>
        <taxon>Magnoliopsida</taxon>
        <taxon>eudicotyledons</taxon>
        <taxon>Gunneridae</taxon>
        <taxon>Pentapetalae</taxon>
        <taxon>rosids</taxon>
        <taxon>malvids</taxon>
        <taxon>Sapindales</taxon>
        <taxon>Anacardiaceae</taxon>
        <taxon>Pistacia</taxon>
    </lineage>
</organism>
<dbReference type="EMBL" id="CM047898">
    <property type="protein sequence ID" value="KAJ0106228.1"/>
    <property type="molecule type" value="Genomic_DNA"/>
</dbReference>
<protein>
    <submittedName>
        <fullName evidence="1">Uncharacterized protein</fullName>
    </submittedName>
</protein>
<comment type="caution">
    <text evidence="1">The sequence shown here is derived from an EMBL/GenBank/DDBJ whole genome shotgun (WGS) entry which is preliminary data.</text>
</comment>
<proteinExistence type="predicted"/>
<reference evidence="2" key="1">
    <citation type="journal article" date="2023" name="G3 (Bethesda)">
        <title>Genome assembly and association tests identify interacting loci associated with vigor, precocity, and sex in interspecific pistachio rootstocks.</title>
        <authorList>
            <person name="Palmer W."/>
            <person name="Jacygrad E."/>
            <person name="Sagayaradj S."/>
            <person name="Cavanaugh K."/>
            <person name="Han R."/>
            <person name="Bertier L."/>
            <person name="Beede B."/>
            <person name="Kafkas S."/>
            <person name="Golino D."/>
            <person name="Preece J."/>
            <person name="Michelmore R."/>
        </authorList>
    </citation>
    <scope>NUCLEOTIDE SEQUENCE [LARGE SCALE GENOMIC DNA]</scope>
</reference>
<name>A0ACC1C2P7_9ROSI</name>
<dbReference type="Proteomes" id="UP001164250">
    <property type="component" value="Chromosome 2"/>
</dbReference>
<accession>A0ACC1C2P7</accession>
<evidence type="ECO:0000313" key="2">
    <source>
        <dbReference type="Proteomes" id="UP001164250"/>
    </source>
</evidence>
<evidence type="ECO:0000313" key="1">
    <source>
        <dbReference type="EMBL" id="KAJ0106228.1"/>
    </source>
</evidence>
<gene>
    <name evidence="1" type="ORF">Patl1_17881</name>
</gene>
<sequence length="304" mass="34552">MTLKGGTSQACAACKYRRRKCDAECPLAPFFPPDQPKMFANAHKLFGVCNILKIVENLDADQKTEAMRSIIYQADIRDRYPVHGCWGIICQLRYRIWQAEEELHTVHAQLEMYRHHYQQQVNSMTDDVSQLELGMAPPNNSLSLFNHTPQQPASYNNAPPLPLSQHHHSYSNNNSYNDNNSTTYMDSKDNVADSMWIQHQYATATNNSSNSIAIQSHQLVTSQPLSTQQEDVVHDYDEMQPFFETIDDRQSYIDSCMIVKRLTSKGAYDSSSEESLKDTTQSIKHVTENELKSAAACFSLTSVN</sequence>
<keyword evidence="2" id="KW-1185">Reference proteome</keyword>